<dbReference type="CDD" id="cd07814">
    <property type="entry name" value="SRPBCC_CalC_Aha1-like"/>
    <property type="match status" value="1"/>
</dbReference>
<dbReference type="SUPFAM" id="SSF55961">
    <property type="entry name" value="Bet v1-like"/>
    <property type="match status" value="1"/>
</dbReference>
<sequence>MTRTCLQVSHEVHIDAPVRHVWRTLTEDLTTWWHTVSRRGSHEASLDAFVGGQLLEGGGSGRRGGPVWGTVTGLCETRYLEMCGRMDLPAGVRGFLEVDLDGTASGTSLRITHRASGPWEATRWALATSGWALTAGTLRDVVEGRPA</sequence>
<evidence type="ECO:0000313" key="2">
    <source>
        <dbReference type="Proteomes" id="UP000219688"/>
    </source>
</evidence>
<evidence type="ECO:0000313" key="1">
    <source>
        <dbReference type="EMBL" id="SOC52073.1"/>
    </source>
</evidence>
<dbReference type="Gene3D" id="3.30.530.20">
    <property type="match status" value="1"/>
</dbReference>
<name>A0A285VDK8_9MICO</name>
<evidence type="ECO:0008006" key="3">
    <source>
        <dbReference type="Google" id="ProtNLM"/>
    </source>
</evidence>
<protein>
    <recommendedName>
        <fullName evidence="3">Activator of Hsp90 ATPase homolog 1-like protein</fullName>
    </recommendedName>
</protein>
<dbReference type="AlphaFoldDB" id="A0A285VDK8"/>
<dbReference type="EMBL" id="OBQK01000001">
    <property type="protein sequence ID" value="SOC52073.1"/>
    <property type="molecule type" value="Genomic_DNA"/>
</dbReference>
<dbReference type="InterPro" id="IPR023393">
    <property type="entry name" value="START-like_dom_sf"/>
</dbReference>
<keyword evidence="2" id="KW-1185">Reference proteome</keyword>
<gene>
    <name evidence="1" type="ORF">SAMN05421879_101405</name>
</gene>
<dbReference type="Proteomes" id="UP000219688">
    <property type="component" value="Unassembled WGS sequence"/>
</dbReference>
<proteinExistence type="predicted"/>
<organism evidence="1 2">
    <name type="scientific">Ornithinimicrobium cerasi</name>
    <dbReference type="NCBI Taxonomy" id="2248773"/>
    <lineage>
        <taxon>Bacteria</taxon>
        <taxon>Bacillati</taxon>
        <taxon>Actinomycetota</taxon>
        <taxon>Actinomycetes</taxon>
        <taxon>Micrococcales</taxon>
        <taxon>Ornithinimicrobiaceae</taxon>
        <taxon>Ornithinimicrobium</taxon>
    </lineage>
</organism>
<accession>A0A285VDK8</accession>
<reference evidence="2" key="1">
    <citation type="submission" date="2017-08" db="EMBL/GenBank/DDBJ databases">
        <authorList>
            <person name="Varghese N."/>
            <person name="Submissions S."/>
        </authorList>
    </citation>
    <scope>NUCLEOTIDE SEQUENCE [LARGE SCALE GENOMIC DNA]</scope>
    <source>
        <strain evidence="2">USBA17B2</strain>
    </source>
</reference>
<dbReference type="RefSeq" id="WP_097186600.1">
    <property type="nucleotide sequence ID" value="NZ_OBQK01000001.1"/>
</dbReference>